<gene>
    <name evidence="5" type="ORF">SAMN02744124_03842</name>
</gene>
<keyword evidence="6" id="KW-1185">Reference proteome</keyword>
<dbReference type="InterPro" id="IPR010559">
    <property type="entry name" value="Sig_transdc_His_kin_internal"/>
</dbReference>
<dbReference type="SUPFAM" id="SSF55874">
    <property type="entry name" value="ATPase domain of HSP90 chaperone/DNA topoisomerase II/histidine kinase"/>
    <property type="match status" value="1"/>
</dbReference>
<feature type="transmembrane region" description="Helical" evidence="2">
    <location>
        <begin position="290"/>
        <end position="312"/>
    </location>
</feature>
<keyword evidence="5" id="KW-0808">Transferase</keyword>
<dbReference type="PANTHER" id="PTHR34220">
    <property type="entry name" value="SENSOR HISTIDINE KINASE YPDA"/>
    <property type="match status" value="1"/>
</dbReference>
<dbReference type="PANTHER" id="PTHR34220:SF7">
    <property type="entry name" value="SENSOR HISTIDINE KINASE YPDA"/>
    <property type="match status" value="1"/>
</dbReference>
<evidence type="ECO:0000259" key="4">
    <source>
        <dbReference type="Pfam" id="PF06580"/>
    </source>
</evidence>
<keyword evidence="2" id="KW-1133">Transmembrane helix</keyword>
<dbReference type="Proteomes" id="UP000192939">
    <property type="component" value="Unassembled WGS sequence"/>
</dbReference>
<dbReference type="PROSITE" id="PS51257">
    <property type="entry name" value="PROKAR_LIPOPROTEIN"/>
    <property type="match status" value="1"/>
</dbReference>
<evidence type="ECO:0000256" key="1">
    <source>
        <dbReference type="SAM" id="Coils"/>
    </source>
</evidence>
<feature type="domain" description="Histidine kinase/HSP90-like ATPase" evidence="3">
    <location>
        <begin position="489"/>
        <end position="583"/>
    </location>
</feature>
<protein>
    <submittedName>
        <fullName evidence="5">Two-component system, sensor histidine kinase YesM</fullName>
    </submittedName>
</protein>
<feature type="transmembrane region" description="Helical" evidence="2">
    <location>
        <begin position="20"/>
        <end position="38"/>
    </location>
</feature>
<dbReference type="Gene3D" id="6.10.340.10">
    <property type="match status" value="1"/>
</dbReference>
<feature type="coiled-coil region" evidence="1">
    <location>
        <begin position="359"/>
        <end position="386"/>
    </location>
</feature>
<evidence type="ECO:0000313" key="5">
    <source>
        <dbReference type="EMBL" id="SMF58022.1"/>
    </source>
</evidence>
<keyword evidence="5" id="KW-0418">Kinase</keyword>
<keyword evidence="1" id="KW-0175">Coiled coil</keyword>
<sequence length="602" mass="68703">MRMTNPFKKFRIDSLFFRSFSIFMVAVLACIAWASYLISSNELAKTSSHYQQLLLDELNNEITTRLVTIEQISLSTSRDNELITFLRDRQDEYDRHRRSVSVERALANLTYSIPIIQGIDLYMERPLRGDANSYIQFRSLGDLAKQDWVEALDKNDFAWVSEHEVPSFQGNVRVLSFARKIVEENKYLGVLVVHVKAKEIEQLLAGHSAPANRIMIDTLGQLTLKTGLVPEHTELSQWINVKTDQSGYVHIRGNKELGDSLLVYSKMQDSHWMLVEVTPWSEITSGSFRLALVIGVIGVIAILLVLLLTLYLSRQFTKPIKQLVTAMRQYFVGGREEAGSGEHPVDLPNDYENEFGYLFDGYRKQMEQIEELYRSLRLRYEQQRKAEIEALQANINPHFLYNMLDQLNWMAIEAGQDELSRILELMGRMFRIGLSNGNSFITIGEELEHIHCYLEIQQLRWQAGGGGELDYTIDAPFSVQELFIPKLTLQPFVENAIVHGFNGRTCGKLWITLEEQSNRLVITIDDDGAGLQQAVPRERKRRTGGYGIRNVKERIAGYFEGAYGVELSQREEGGTRVVITLPKLLEPPVPQLIEPLEPGPAA</sequence>
<dbReference type="InterPro" id="IPR050640">
    <property type="entry name" value="Bact_2-comp_sensor_kinase"/>
</dbReference>
<organism evidence="5 6">
    <name type="scientific">Paenibacillus barengoltzii J12</name>
    <dbReference type="NCBI Taxonomy" id="935846"/>
    <lineage>
        <taxon>Bacteria</taxon>
        <taxon>Bacillati</taxon>
        <taxon>Bacillota</taxon>
        <taxon>Bacilli</taxon>
        <taxon>Bacillales</taxon>
        <taxon>Paenibacillaceae</taxon>
        <taxon>Paenibacillus</taxon>
    </lineage>
</organism>
<feature type="domain" description="Signal transduction histidine kinase internal region" evidence="4">
    <location>
        <begin position="386"/>
        <end position="462"/>
    </location>
</feature>
<dbReference type="Gene3D" id="3.30.565.10">
    <property type="entry name" value="Histidine kinase-like ATPase, C-terminal domain"/>
    <property type="match status" value="1"/>
</dbReference>
<keyword evidence="2" id="KW-0812">Transmembrane</keyword>
<dbReference type="GO" id="GO:0016301">
    <property type="term" value="F:kinase activity"/>
    <property type="evidence" value="ECO:0007669"/>
    <property type="project" value="UniProtKB-KW"/>
</dbReference>
<dbReference type="InterPro" id="IPR036890">
    <property type="entry name" value="HATPase_C_sf"/>
</dbReference>
<proteinExistence type="predicted"/>
<comment type="caution">
    <text evidence="5">The sequence shown here is derived from an EMBL/GenBank/DDBJ whole genome shotgun (WGS) entry which is preliminary data.</text>
</comment>
<evidence type="ECO:0000259" key="3">
    <source>
        <dbReference type="Pfam" id="PF02518"/>
    </source>
</evidence>
<reference evidence="5 6" key="1">
    <citation type="submission" date="2017-04" db="EMBL/GenBank/DDBJ databases">
        <authorList>
            <person name="Varghese N."/>
            <person name="Submissions S."/>
        </authorList>
    </citation>
    <scope>NUCLEOTIDE SEQUENCE [LARGE SCALE GENOMIC DNA]</scope>
    <source>
        <strain evidence="5 6">J12</strain>
    </source>
</reference>
<dbReference type="EMBL" id="FXAE01000055">
    <property type="protein sequence ID" value="SMF58022.1"/>
    <property type="molecule type" value="Genomic_DNA"/>
</dbReference>
<dbReference type="InterPro" id="IPR003594">
    <property type="entry name" value="HATPase_dom"/>
</dbReference>
<keyword evidence="2" id="KW-0472">Membrane</keyword>
<evidence type="ECO:0000256" key="2">
    <source>
        <dbReference type="SAM" id="Phobius"/>
    </source>
</evidence>
<dbReference type="Pfam" id="PF06580">
    <property type="entry name" value="His_kinase"/>
    <property type="match status" value="1"/>
</dbReference>
<name>A0ABY1M249_9BACL</name>
<evidence type="ECO:0000313" key="6">
    <source>
        <dbReference type="Proteomes" id="UP000192939"/>
    </source>
</evidence>
<accession>A0ABY1M249</accession>
<dbReference type="Pfam" id="PF02518">
    <property type="entry name" value="HATPase_c"/>
    <property type="match status" value="1"/>
</dbReference>